<comment type="caution">
    <text evidence="1">The sequence shown here is derived from an EMBL/GenBank/DDBJ whole genome shotgun (WGS) entry which is preliminary data.</text>
</comment>
<sequence>MKKLFIFSIIAFCFGCKEEQCPISTELNKEIEKIVMQAITFNSFGGYEESLENILKNNPEKRIKIFEYFLSVLEEDDICSNWQWAINSCINYFDTLQRKKIIESARTKFLTKLYLQKDAESVINFLGNRYCFLNEKTDSLWNIAEDYYSELALKEIQEAQNDSDLPHIEKCVIRRDIIANAIFKKFSQWHGQEVRSVRTFANLKPVYDHWKHLYPFFPTELFEQSAISFPCPNSESDHLVNNVNNFFRQRALDIYNQMSKYPEQYSFSEMIQPLKMYFYGDLDINFGEEAWNTEYLAKLVRKASTYEECSLLVETIGDYEPIMKDAAMKKAQRLLGLSCS</sequence>
<name>A0A0G0JGU1_9BACT</name>
<dbReference type="Proteomes" id="UP000033876">
    <property type="component" value="Unassembled WGS sequence"/>
</dbReference>
<reference evidence="1 2" key="1">
    <citation type="journal article" date="2015" name="Nature">
        <title>rRNA introns, odd ribosomes, and small enigmatic genomes across a large radiation of phyla.</title>
        <authorList>
            <person name="Brown C.T."/>
            <person name="Hug L.A."/>
            <person name="Thomas B.C."/>
            <person name="Sharon I."/>
            <person name="Castelle C.J."/>
            <person name="Singh A."/>
            <person name="Wilkins M.J."/>
            <person name="Williams K.H."/>
            <person name="Banfield J.F."/>
        </authorList>
    </citation>
    <scope>NUCLEOTIDE SEQUENCE [LARGE SCALE GENOMIC DNA]</scope>
</reference>
<accession>A0A0G0JGU1</accession>
<organism evidence="1 2">
    <name type="scientific">Candidatus Nomurabacteria bacterium GW2011_GWB1_37_5</name>
    <dbReference type="NCBI Taxonomy" id="1618742"/>
    <lineage>
        <taxon>Bacteria</taxon>
        <taxon>Candidatus Nomuraibacteriota</taxon>
    </lineage>
</organism>
<dbReference type="EMBL" id="LBTF01000002">
    <property type="protein sequence ID" value="KKQ35974.1"/>
    <property type="molecule type" value="Genomic_DNA"/>
</dbReference>
<protein>
    <submittedName>
        <fullName evidence="1">Uncharacterized protein</fullName>
    </submittedName>
</protein>
<gene>
    <name evidence="1" type="ORF">US50_C0002G0034</name>
</gene>
<proteinExistence type="predicted"/>
<evidence type="ECO:0000313" key="1">
    <source>
        <dbReference type="EMBL" id="KKQ35974.1"/>
    </source>
</evidence>
<evidence type="ECO:0000313" key="2">
    <source>
        <dbReference type="Proteomes" id="UP000033876"/>
    </source>
</evidence>
<dbReference type="AlphaFoldDB" id="A0A0G0JGU1"/>